<feature type="domain" description="MSP" evidence="2">
    <location>
        <begin position="100"/>
        <end position="159"/>
    </location>
</feature>
<dbReference type="Pfam" id="PF00635">
    <property type="entry name" value="Motile_Sperm"/>
    <property type="match status" value="1"/>
</dbReference>
<evidence type="ECO:0000313" key="4">
    <source>
        <dbReference type="Proteomes" id="UP000886885"/>
    </source>
</evidence>
<evidence type="ECO:0000256" key="1">
    <source>
        <dbReference type="SAM" id="MobiDB-lite"/>
    </source>
</evidence>
<name>A0A8X8CIX3_POPTO</name>
<dbReference type="GO" id="GO:0061817">
    <property type="term" value="P:endoplasmic reticulum-plasma membrane tethering"/>
    <property type="evidence" value="ECO:0007669"/>
    <property type="project" value="TreeGrafter"/>
</dbReference>
<dbReference type="GO" id="GO:0090158">
    <property type="term" value="P:endoplasmic reticulum membrane organization"/>
    <property type="evidence" value="ECO:0007669"/>
    <property type="project" value="TreeGrafter"/>
</dbReference>
<proteinExistence type="predicted"/>
<dbReference type="AlphaFoldDB" id="A0A8X8CIX3"/>
<dbReference type="PANTHER" id="PTHR10809:SF110">
    <property type="entry name" value="MSP DOMAIN-CONTAINING PROTEIN"/>
    <property type="match status" value="1"/>
</dbReference>
<dbReference type="EMBL" id="JAAWWB010000022">
    <property type="protein sequence ID" value="KAG6755334.1"/>
    <property type="molecule type" value="Genomic_DNA"/>
</dbReference>
<dbReference type="GO" id="GO:0005886">
    <property type="term" value="C:plasma membrane"/>
    <property type="evidence" value="ECO:0007669"/>
    <property type="project" value="TreeGrafter"/>
</dbReference>
<evidence type="ECO:0000313" key="3">
    <source>
        <dbReference type="EMBL" id="KAG6755334.1"/>
    </source>
</evidence>
<dbReference type="InterPro" id="IPR000535">
    <property type="entry name" value="MSP_dom"/>
</dbReference>
<protein>
    <recommendedName>
        <fullName evidence="2">MSP domain-containing protein</fullName>
    </recommendedName>
</protein>
<keyword evidence="4" id="KW-1185">Reference proteome</keyword>
<dbReference type="InterPro" id="IPR016763">
    <property type="entry name" value="VAP"/>
</dbReference>
<gene>
    <name evidence="3" type="ORF">POTOM_041155</name>
</gene>
<dbReference type="OrthoDB" id="845153at2759"/>
<feature type="region of interest" description="Disordered" evidence="1">
    <location>
        <begin position="29"/>
        <end position="50"/>
    </location>
</feature>
<accession>A0A8X8CIX3</accession>
<dbReference type="GO" id="GO:0005789">
    <property type="term" value="C:endoplasmic reticulum membrane"/>
    <property type="evidence" value="ECO:0007669"/>
    <property type="project" value="InterPro"/>
</dbReference>
<dbReference type="PANTHER" id="PTHR10809">
    <property type="entry name" value="VESICLE-ASSOCIATED MEMBRANE PROTEIN-ASSOCIATED PROTEIN"/>
    <property type="match status" value="1"/>
</dbReference>
<evidence type="ECO:0000259" key="2">
    <source>
        <dbReference type="Pfam" id="PF00635"/>
    </source>
</evidence>
<organism evidence="3 4">
    <name type="scientific">Populus tomentosa</name>
    <name type="common">Chinese white poplar</name>
    <dbReference type="NCBI Taxonomy" id="118781"/>
    <lineage>
        <taxon>Eukaryota</taxon>
        <taxon>Viridiplantae</taxon>
        <taxon>Streptophyta</taxon>
        <taxon>Embryophyta</taxon>
        <taxon>Tracheophyta</taxon>
        <taxon>Spermatophyta</taxon>
        <taxon>Magnoliopsida</taxon>
        <taxon>eudicotyledons</taxon>
        <taxon>Gunneridae</taxon>
        <taxon>Pentapetalae</taxon>
        <taxon>rosids</taxon>
        <taxon>fabids</taxon>
        <taxon>Malpighiales</taxon>
        <taxon>Salicaceae</taxon>
        <taxon>Saliceae</taxon>
        <taxon>Populus</taxon>
    </lineage>
</organism>
<reference evidence="3" key="1">
    <citation type="journal article" date="2020" name="bioRxiv">
        <title>Hybrid origin of Populus tomentosa Carr. identified through genome sequencing and phylogenomic analysis.</title>
        <authorList>
            <person name="An X."/>
            <person name="Gao K."/>
            <person name="Chen Z."/>
            <person name="Li J."/>
            <person name="Yang X."/>
            <person name="Yang X."/>
            <person name="Zhou J."/>
            <person name="Guo T."/>
            <person name="Zhao T."/>
            <person name="Huang S."/>
            <person name="Miao D."/>
            <person name="Khan W.U."/>
            <person name="Rao P."/>
            <person name="Ye M."/>
            <person name="Lei B."/>
            <person name="Liao W."/>
            <person name="Wang J."/>
            <person name="Ji L."/>
            <person name="Li Y."/>
            <person name="Guo B."/>
            <person name="Mustafa N.S."/>
            <person name="Li S."/>
            <person name="Yun Q."/>
            <person name="Keller S.R."/>
            <person name="Mao J."/>
            <person name="Zhang R."/>
            <person name="Strauss S.H."/>
        </authorList>
    </citation>
    <scope>NUCLEOTIDE SEQUENCE</scope>
    <source>
        <strain evidence="3">GM15</strain>
        <tissue evidence="3">Leaf</tissue>
    </source>
</reference>
<comment type="caution">
    <text evidence="3">The sequence shown here is derived from an EMBL/GenBank/DDBJ whole genome shotgun (WGS) entry which is preliminary data.</text>
</comment>
<sequence length="296" mass="33389">MGVSDRNKTNGDHNMKLFRLCPFWQTATNSSSSPSTQNLNHSHKGSSNSVRHVAVNSSGLKSTTVSSVARSLLPAPRRLRLDPANNLYFPCTLRFNLLPFQTTAPKSCYMRPPGGILAPGESLIATVFKFVEQPENNAKQMDQKSNVKFKIVSLKVKGGIEYVPELCLRINLFRVQTCHFGSFSADKLWLLAFVAYNGFSEMFMRSYKSLIYKFDEQKDQVTVERILRVVFLDAEHPSPAMEKLKLQLAEAEAALEARKKPPPDTGPRVVGEGLVIDEWKERREKYLARQHVEAVE</sequence>
<dbReference type="Proteomes" id="UP000886885">
    <property type="component" value="Chromosome 11D"/>
</dbReference>